<name>A0A9P0LZY5_ACAOB</name>
<dbReference type="EMBL" id="CAKOFQ010007614">
    <property type="protein sequence ID" value="CAH2004973.1"/>
    <property type="molecule type" value="Genomic_DNA"/>
</dbReference>
<comment type="caution">
    <text evidence="1">The sequence shown here is derived from an EMBL/GenBank/DDBJ whole genome shotgun (WGS) entry which is preliminary data.</text>
</comment>
<evidence type="ECO:0000313" key="1">
    <source>
        <dbReference type="EMBL" id="CAH2004973.1"/>
    </source>
</evidence>
<sequence>MNPWRGRCKMWPYSKNQKKESSSCDKCRVVLKSTSYDT</sequence>
<proteinExistence type="predicted"/>
<evidence type="ECO:0000313" key="2">
    <source>
        <dbReference type="Proteomes" id="UP001152888"/>
    </source>
</evidence>
<dbReference type="OrthoDB" id="10524720at2759"/>
<dbReference type="Proteomes" id="UP001152888">
    <property type="component" value="Unassembled WGS sequence"/>
</dbReference>
<reference evidence="1" key="1">
    <citation type="submission" date="2022-03" db="EMBL/GenBank/DDBJ databases">
        <authorList>
            <person name="Sayadi A."/>
        </authorList>
    </citation>
    <scope>NUCLEOTIDE SEQUENCE</scope>
</reference>
<keyword evidence="2" id="KW-1185">Reference proteome</keyword>
<dbReference type="AlphaFoldDB" id="A0A9P0LZY5"/>
<accession>A0A9P0LZY5</accession>
<organism evidence="1 2">
    <name type="scientific">Acanthoscelides obtectus</name>
    <name type="common">Bean weevil</name>
    <name type="synonym">Bruchus obtectus</name>
    <dbReference type="NCBI Taxonomy" id="200917"/>
    <lineage>
        <taxon>Eukaryota</taxon>
        <taxon>Metazoa</taxon>
        <taxon>Ecdysozoa</taxon>
        <taxon>Arthropoda</taxon>
        <taxon>Hexapoda</taxon>
        <taxon>Insecta</taxon>
        <taxon>Pterygota</taxon>
        <taxon>Neoptera</taxon>
        <taxon>Endopterygota</taxon>
        <taxon>Coleoptera</taxon>
        <taxon>Polyphaga</taxon>
        <taxon>Cucujiformia</taxon>
        <taxon>Chrysomeloidea</taxon>
        <taxon>Chrysomelidae</taxon>
        <taxon>Bruchinae</taxon>
        <taxon>Bruchini</taxon>
        <taxon>Acanthoscelides</taxon>
    </lineage>
</organism>
<gene>
    <name evidence="1" type="ORF">ACAOBT_LOCUS28272</name>
</gene>
<protein>
    <submittedName>
        <fullName evidence="1">Uncharacterized protein</fullName>
    </submittedName>
</protein>